<dbReference type="RefSeq" id="WP_125126188.1">
    <property type="nucleotide sequence ID" value="NZ_RHJS01000002.1"/>
</dbReference>
<dbReference type="EMBL" id="RHJS01000002">
    <property type="protein sequence ID" value="RRK30354.1"/>
    <property type="molecule type" value="Genomic_DNA"/>
</dbReference>
<proteinExistence type="predicted"/>
<feature type="transmembrane region" description="Helical" evidence="1">
    <location>
        <begin position="41"/>
        <end position="63"/>
    </location>
</feature>
<evidence type="ECO:0000313" key="3">
    <source>
        <dbReference type="Proteomes" id="UP000274920"/>
    </source>
</evidence>
<comment type="caution">
    <text evidence="2">The sequence shown here is derived from an EMBL/GenBank/DDBJ whole genome shotgun (WGS) entry which is preliminary data.</text>
</comment>
<dbReference type="AlphaFoldDB" id="A0A3R8LCL5"/>
<keyword evidence="3" id="KW-1185">Reference proteome</keyword>
<organism evidence="2 3">
    <name type="scientific">Schaedlerella arabinosiphila</name>
    <dbReference type="NCBI Taxonomy" id="2044587"/>
    <lineage>
        <taxon>Bacteria</taxon>
        <taxon>Bacillati</taxon>
        <taxon>Bacillota</taxon>
        <taxon>Clostridia</taxon>
        <taxon>Lachnospirales</taxon>
        <taxon>Lachnospiraceae</taxon>
        <taxon>Schaedlerella</taxon>
    </lineage>
</organism>
<gene>
    <name evidence="2" type="ORF">EBB54_02400</name>
</gene>
<dbReference type="Proteomes" id="UP000274920">
    <property type="component" value="Unassembled WGS sequence"/>
</dbReference>
<feature type="transmembrane region" description="Helical" evidence="1">
    <location>
        <begin position="7"/>
        <end position="29"/>
    </location>
</feature>
<evidence type="ECO:0000256" key="1">
    <source>
        <dbReference type="SAM" id="Phobius"/>
    </source>
</evidence>
<keyword evidence="1" id="KW-1133">Transmembrane helix</keyword>
<protein>
    <submittedName>
        <fullName evidence="2">Uncharacterized protein</fullName>
    </submittedName>
</protein>
<feature type="transmembrane region" description="Helical" evidence="1">
    <location>
        <begin position="118"/>
        <end position="138"/>
    </location>
</feature>
<keyword evidence="1" id="KW-0472">Membrane</keyword>
<name>A0A3R8LCL5_9FIRM</name>
<feature type="transmembrane region" description="Helical" evidence="1">
    <location>
        <begin position="75"/>
        <end position="98"/>
    </location>
</feature>
<reference evidence="2" key="1">
    <citation type="submission" date="2018-10" db="EMBL/GenBank/DDBJ databases">
        <title>Schaedlerella arabinophila gen. nov. sp. nov., isolated from the mouse intestinal tract and comparative analysis with the genome of the closely related altered Schaedler flora strain ASF502.</title>
        <authorList>
            <person name="Miyake S."/>
            <person name="Soh M."/>
            <person name="Seedorf H."/>
        </authorList>
    </citation>
    <scope>NUCLEOTIDE SEQUENCE [LARGE SCALE GENOMIC DNA]</scope>
    <source>
        <strain evidence="2">DSM 106076</strain>
    </source>
</reference>
<accession>A0A3R8LCL5</accession>
<keyword evidence="1" id="KW-0812">Transmembrane</keyword>
<evidence type="ECO:0000313" key="2">
    <source>
        <dbReference type="EMBL" id="RRK30354.1"/>
    </source>
</evidence>
<sequence length="144" mass="15220">MGEKRKIGIGFILTVLTMIVTAVSLFLYLQNCKTNYFANMGVNTTVAACLVAAVVLEALMLALSMKQGEKAYLDAIPVVCGILTAVAAIQFIGSRIAGAASIMTFESNAENMADLNNAIVAMACCVIALLLVMISSFFKVVKEA</sequence>